<keyword evidence="1" id="KW-0614">Plasmid</keyword>
<organism evidence="1">
    <name type="scientific">Proteus mirabilis</name>
    <dbReference type="NCBI Taxonomy" id="584"/>
    <lineage>
        <taxon>Bacteria</taxon>
        <taxon>Pseudomonadati</taxon>
        <taxon>Pseudomonadota</taxon>
        <taxon>Gammaproteobacteria</taxon>
        <taxon>Enterobacterales</taxon>
        <taxon>Morganellaceae</taxon>
        <taxon>Proteus</taxon>
    </lineage>
</organism>
<sequence>MSVVMSDVSTKKRLMYLSGEDFYLYCYSVLVILDSLGCRDGKFFRDYRKLAFLTDIISNDKTVYVVSHSSGEKLNPKDYECLLDSYSNGLTRRSEILKLLFVLEKRGYVTLNRGKAQEIDVTLTKDNLPNDFLNSNVFESESKNIINISKKVGRLASLTLDTMLGKIYVENGVRTWV</sequence>
<dbReference type="RefSeq" id="WP_237074019.1">
    <property type="nucleotide sequence ID" value="NZ_KY433363.1"/>
</dbReference>
<protein>
    <submittedName>
        <fullName evidence="1">Uncharacterized protein</fullName>
    </submittedName>
</protein>
<dbReference type="EMBL" id="KY433363">
    <property type="protein sequence ID" value="AQT24184.1"/>
    <property type="molecule type" value="Genomic_DNA"/>
</dbReference>
<evidence type="ECO:0000313" key="1">
    <source>
        <dbReference type="EMBL" id="AQT24184.1"/>
    </source>
</evidence>
<name>A0A1S6KS57_PROMI</name>
<geneLocation type="plasmid" evidence="1">
    <name>pR997</name>
</geneLocation>
<accession>A0A1S6KS57</accession>
<reference evidence="1" key="1">
    <citation type="journal article" date="2017" name="Sci. Rep.">
        <title>Analysis and comparative genomics of R997, the first SXT/R391 integrative and conjugative element (ICE) of the Indian Sub-Continent.</title>
        <authorList>
            <person name="Ryan M.P."/>
            <person name="Armshaw P."/>
            <person name="O'Halloran J.A."/>
            <person name="Pembroke J.T."/>
        </authorList>
    </citation>
    <scope>NUCLEOTIDE SEQUENCE</scope>
    <source>
        <strain evidence="1">R997</strain>
        <plasmid evidence="1">pR997</plasmid>
    </source>
</reference>
<proteinExistence type="predicted"/>
<dbReference type="AlphaFoldDB" id="A0A1S6KS57"/>